<evidence type="ECO:0000313" key="1">
    <source>
        <dbReference type="EMBL" id="SPC84632.1"/>
    </source>
</evidence>
<protein>
    <submittedName>
        <fullName evidence="1">Uncharacterized protein</fullName>
    </submittedName>
</protein>
<proteinExistence type="predicted"/>
<accession>A0A2N9FBP1</accession>
<dbReference type="AlphaFoldDB" id="A0A2N9FBP1"/>
<dbReference type="EMBL" id="OIVN01000724">
    <property type="protein sequence ID" value="SPC84632.1"/>
    <property type="molecule type" value="Genomic_DNA"/>
</dbReference>
<gene>
    <name evidence="1" type="ORF">FSB_LOCUS12514</name>
</gene>
<organism evidence="1">
    <name type="scientific">Fagus sylvatica</name>
    <name type="common">Beechnut</name>
    <dbReference type="NCBI Taxonomy" id="28930"/>
    <lineage>
        <taxon>Eukaryota</taxon>
        <taxon>Viridiplantae</taxon>
        <taxon>Streptophyta</taxon>
        <taxon>Embryophyta</taxon>
        <taxon>Tracheophyta</taxon>
        <taxon>Spermatophyta</taxon>
        <taxon>Magnoliopsida</taxon>
        <taxon>eudicotyledons</taxon>
        <taxon>Gunneridae</taxon>
        <taxon>Pentapetalae</taxon>
        <taxon>rosids</taxon>
        <taxon>fabids</taxon>
        <taxon>Fagales</taxon>
        <taxon>Fagaceae</taxon>
        <taxon>Fagus</taxon>
    </lineage>
</organism>
<reference evidence="1" key="1">
    <citation type="submission" date="2018-02" db="EMBL/GenBank/DDBJ databases">
        <authorList>
            <person name="Cohen D.B."/>
            <person name="Kent A.D."/>
        </authorList>
    </citation>
    <scope>NUCLEOTIDE SEQUENCE</scope>
</reference>
<name>A0A2N9FBP1_FAGSY</name>
<sequence length="89" mass="10060">MFKASKKLAIVILSISYTLTFPDLKGLILLPLQLRPMPYLYSSPPLNNSTNPKLRHAKEWFDESWVDLINGRQGERALVGEKGVDPLAH</sequence>